<organism evidence="4 5">
    <name type="scientific">Dyadobacter soli</name>
    <dbReference type="NCBI Taxonomy" id="659014"/>
    <lineage>
        <taxon>Bacteria</taxon>
        <taxon>Pseudomonadati</taxon>
        <taxon>Bacteroidota</taxon>
        <taxon>Cytophagia</taxon>
        <taxon>Cytophagales</taxon>
        <taxon>Spirosomataceae</taxon>
        <taxon>Dyadobacter</taxon>
    </lineage>
</organism>
<dbReference type="PROSITE" id="PS50110">
    <property type="entry name" value="RESPONSE_REGULATORY"/>
    <property type="match status" value="1"/>
</dbReference>
<protein>
    <submittedName>
        <fullName evidence="4">Two component transcriptional regulator, LytTR family</fullName>
    </submittedName>
</protein>
<dbReference type="GO" id="GO:0003677">
    <property type="term" value="F:DNA binding"/>
    <property type="evidence" value="ECO:0007669"/>
    <property type="project" value="InterPro"/>
</dbReference>
<dbReference type="Gene3D" id="3.40.50.2300">
    <property type="match status" value="1"/>
</dbReference>
<keyword evidence="5" id="KW-1185">Reference proteome</keyword>
<feature type="domain" description="HTH LytTR-type" evidence="3">
    <location>
        <begin position="128"/>
        <end position="200"/>
    </location>
</feature>
<gene>
    <name evidence="4" type="ORF">SAMN04487996_111307</name>
</gene>
<dbReference type="PROSITE" id="PS50930">
    <property type="entry name" value="HTH_LYTTR"/>
    <property type="match status" value="1"/>
</dbReference>
<evidence type="ECO:0000313" key="5">
    <source>
        <dbReference type="Proteomes" id="UP000198748"/>
    </source>
</evidence>
<evidence type="ECO:0000313" key="4">
    <source>
        <dbReference type="EMBL" id="SDF62421.1"/>
    </source>
</evidence>
<feature type="domain" description="Response regulatory" evidence="2">
    <location>
        <begin position="3"/>
        <end position="114"/>
    </location>
</feature>
<name>A0A1G7ML19_9BACT</name>
<dbReference type="AlphaFoldDB" id="A0A1G7ML19"/>
<evidence type="ECO:0000259" key="3">
    <source>
        <dbReference type="PROSITE" id="PS50930"/>
    </source>
</evidence>
<evidence type="ECO:0000259" key="2">
    <source>
        <dbReference type="PROSITE" id="PS50110"/>
    </source>
</evidence>
<sequence length="225" mass="25499">MIKCIAIDDQPLALEIIESYVAKCPFLELSASFTSALDALAMLNAAGCDLLLLDINMPQVNGLDFLQAITRPPLVVLTTAYPQYALAGFENDAVDYLVKPFSFERFLKAIHKVQSRLATLPERGQEYLFIRSAHRMVRVDFDQILILEGKKDYVAVHTPDHTIETLTTMTAFQEKLPAKEFLRVHRSFIIALKKITAIERSTIWIGETKVPIGDLFREELFRRIG</sequence>
<dbReference type="InterPro" id="IPR011006">
    <property type="entry name" value="CheY-like_superfamily"/>
</dbReference>
<dbReference type="Pfam" id="PF04397">
    <property type="entry name" value="LytTR"/>
    <property type="match status" value="1"/>
</dbReference>
<dbReference type="EMBL" id="FNAN01000011">
    <property type="protein sequence ID" value="SDF62421.1"/>
    <property type="molecule type" value="Genomic_DNA"/>
</dbReference>
<dbReference type="PANTHER" id="PTHR37299:SF1">
    <property type="entry name" value="STAGE 0 SPORULATION PROTEIN A HOMOLOG"/>
    <property type="match status" value="1"/>
</dbReference>
<evidence type="ECO:0000256" key="1">
    <source>
        <dbReference type="PROSITE-ProRule" id="PRU00169"/>
    </source>
</evidence>
<dbReference type="InterPro" id="IPR001789">
    <property type="entry name" value="Sig_transdc_resp-reg_receiver"/>
</dbReference>
<reference evidence="5" key="1">
    <citation type="submission" date="2016-10" db="EMBL/GenBank/DDBJ databases">
        <authorList>
            <person name="Varghese N."/>
            <person name="Submissions S."/>
        </authorList>
    </citation>
    <scope>NUCLEOTIDE SEQUENCE [LARGE SCALE GENOMIC DNA]</scope>
    <source>
        <strain evidence="5">DSM 25329</strain>
    </source>
</reference>
<dbReference type="Pfam" id="PF00072">
    <property type="entry name" value="Response_reg"/>
    <property type="match status" value="1"/>
</dbReference>
<dbReference type="InterPro" id="IPR046947">
    <property type="entry name" value="LytR-like"/>
</dbReference>
<feature type="modified residue" description="4-aspartylphosphate" evidence="1">
    <location>
        <position position="54"/>
    </location>
</feature>
<dbReference type="Proteomes" id="UP000198748">
    <property type="component" value="Unassembled WGS sequence"/>
</dbReference>
<dbReference type="SUPFAM" id="SSF52172">
    <property type="entry name" value="CheY-like"/>
    <property type="match status" value="1"/>
</dbReference>
<keyword evidence="1" id="KW-0597">Phosphoprotein</keyword>
<proteinExistence type="predicted"/>
<dbReference type="InterPro" id="IPR007492">
    <property type="entry name" value="LytTR_DNA-bd_dom"/>
</dbReference>
<dbReference type="RefSeq" id="WP_090153700.1">
    <property type="nucleotide sequence ID" value="NZ_FNAN01000011.1"/>
</dbReference>
<dbReference type="Gene3D" id="2.40.50.1020">
    <property type="entry name" value="LytTr DNA-binding domain"/>
    <property type="match status" value="1"/>
</dbReference>
<accession>A0A1G7ML19</accession>
<dbReference type="GO" id="GO:0000156">
    <property type="term" value="F:phosphorelay response regulator activity"/>
    <property type="evidence" value="ECO:0007669"/>
    <property type="project" value="InterPro"/>
</dbReference>
<dbReference type="SMART" id="SM00850">
    <property type="entry name" value="LytTR"/>
    <property type="match status" value="1"/>
</dbReference>
<dbReference type="STRING" id="659014.SAMN04487996_111307"/>
<dbReference type="SMART" id="SM00448">
    <property type="entry name" value="REC"/>
    <property type="match status" value="1"/>
</dbReference>
<dbReference type="PANTHER" id="PTHR37299">
    <property type="entry name" value="TRANSCRIPTIONAL REGULATOR-RELATED"/>
    <property type="match status" value="1"/>
</dbReference>
<dbReference type="OrthoDB" id="1646880at2"/>